<name>A0A3M7SZ87_BRAPC</name>
<keyword evidence="2" id="KW-1185">Reference proteome</keyword>
<evidence type="ECO:0000313" key="1">
    <source>
        <dbReference type="EMBL" id="RNA40985.1"/>
    </source>
</evidence>
<comment type="caution">
    <text evidence="1">The sequence shown here is derived from an EMBL/GenBank/DDBJ whole genome shotgun (WGS) entry which is preliminary data.</text>
</comment>
<dbReference type="AlphaFoldDB" id="A0A3M7SZ87"/>
<protein>
    <submittedName>
        <fullName evidence="1">Uncharacterized protein</fullName>
    </submittedName>
</protein>
<dbReference type="EMBL" id="REGN01000564">
    <property type="protein sequence ID" value="RNA40985.1"/>
    <property type="molecule type" value="Genomic_DNA"/>
</dbReference>
<gene>
    <name evidence="1" type="ORF">BpHYR1_044508</name>
</gene>
<dbReference type="Proteomes" id="UP000276133">
    <property type="component" value="Unassembled WGS sequence"/>
</dbReference>
<proteinExistence type="predicted"/>
<organism evidence="1 2">
    <name type="scientific">Brachionus plicatilis</name>
    <name type="common">Marine rotifer</name>
    <name type="synonym">Brachionus muelleri</name>
    <dbReference type="NCBI Taxonomy" id="10195"/>
    <lineage>
        <taxon>Eukaryota</taxon>
        <taxon>Metazoa</taxon>
        <taxon>Spiralia</taxon>
        <taxon>Gnathifera</taxon>
        <taxon>Rotifera</taxon>
        <taxon>Eurotatoria</taxon>
        <taxon>Monogononta</taxon>
        <taxon>Pseudotrocha</taxon>
        <taxon>Ploima</taxon>
        <taxon>Brachionidae</taxon>
        <taxon>Brachionus</taxon>
    </lineage>
</organism>
<evidence type="ECO:0000313" key="2">
    <source>
        <dbReference type="Proteomes" id="UP000276133"/>
    </source>
</evidence>
<reference evidence="1 2" key="1">
    <citation type="journal article" date="2018" name="Sci. Rep.">
        <title>Genomic signatures of local adaptation to the degree of environmental predictability in rotifers.</title>
        <authorList>
            <person name="Franch-Gras L."/>
            <person name="Hahn C."/>
            <person name="Garcia-Roger E.M."/>
            <person name="Carmona M.J."/>
            <person name="Serra M."/>
            <person name="Gomez A."/>
        </authorList>
    </citation>
    <scope>NUCLEOTIDE SEQUENCE [LARGE SCALE GENOMIC DNA]</scope>
    <source>
        <strain evidence="1">HYR1</strain>
    </source>
</reference>
<sequence length="85" mass="9262">MKKEESKVTVYPCAVLHAVKPKIDFKCMHPVPSLPFIVFGLSGLLPPNQQTSAGCNKLVMRGGIKLLTIPFTCFSSFTLLVNPSV</sequence>
<accession>A0A3M7SZ87</accession>